<organism evidence="14 15">
    <name type="scientific">Candidatus Accumulibacter phosphatis</name>
    <dbReference type="NCBI Taxonomy" id="327160"/>
    <lineage>
        <taxon>Bacteria</taxon>
        <taxon>Pseudomonadati</taxon>
        <taxon>Pseudomonadota</taxon>
        <taxon>Betaproteobacteria</taxon>
        <taxon>Candidatus Accumulibacter</taxon>
    </lineage>
</organism>
<dbReference type="InterPro" id="IPR036900">
    <property type="entry name" value="A-D-PHexomutase_C_sf"/>
</dbReference>
<feature type="region of interest" description="Disordered" evidence="10">
    <location>
        <begin position="1"/>
        <end position="20"/>
    </location>
</feature>
<dbReference type="InterPro" id="IPR005845">
    <property type="entry name" value="A-D-PHexomutase_a/b/a-II"/>
</dbReference>
<dbReference type="PRINTS" id="PR00509">
    <property type="entry name" value="PGMPMM"/>
</dbReference>
<dbReference type="Gene3D" id="3.40.120.10">
    <property type="entry name" value="Alpha-D-Glucose-1,6-Bisphosphate, subunit A, domain 3"/>
    <property type="match status" value="3"/>
</dbReference>
<keyword evidence="8 14" id="KW-0413">Isomerase</keyword>
<sequence>MTTKVISVPSTPFSGQKPGTSGLRKKVTVFQQERYLENFVQAIFDSLSGQQGKTLVVGGDGRYYNDVAIQTILRMAAAAGFGRAMVGRDGILSTPAASAVIRKWQAFGGLILSASHNPGGPDGDFGIKYNLGNGGPANETFTDAVYQRTQEISAYRIIEAADIDLGQLGEFQVGDMAVSIIDPVADHAELLESLFDFDRIAALLARPDFRMRFDAMHAVNGPYAKAILEDRLGAPAGTVVNGTPLPDFGGGHPDPNPVYAAELVAALADSRSGLSFGAASDGDGDRNMIVGRGFVVSPSDSLAVIAANHALVPAYAAGLAGVARSMPTSCAVDRVAKALGIPCYETPTGWKYFGSLLDAGKATICGEESAGTGSSHVREKDGLWAVLYWLNILAVRDMPADVIVREHWQRFGRNVYSRHDYEGIETAAADRLMDGLRARLPQLAGSLCNELRIEAADDFAYTDPVDGSRSERQGIRIMLDDGSRVVFRLSGTGTEGATLRVYLERFVADPSLHEVPTQEALAPLVQLAETVAQIAVITGRKGPDVIS</sequence>
<dbReference type="Proteomes" id="UP000749010">
    <property type="component" value="Unassembled WGS sequence"/>
</dbReference>
<keyword evidence="7 9" id="KW-0460">Magnesium</keyword>
<comment type="cofactor">
    <cofactor evidence="2">
        <name>Mg(2+)</name>
        <dbReference type="ChEBI" id="CHEBI:18420"/>
    </cofactor>
</comment>
<feature type="domain" description="Alpha-D-phosphohexomutase alpha/beta/alpha" evidence="13">
    <location>
        <begin position="299"/>
        <end position="411"/>
    </location>
</feature>
<dbReference type="Pfam" id="PF24947">
    <property type="entry name" value="PGM1_C_vert_fung"/>
    <property type="match status" value="1"/>
</dbReference>
<keyword evidence="15" id="KW-1185">Reference proteome</keyword>
<evidence type="ECO:0000256" key="4">
    <source>
        <dbReference type="ARBA" id="ARBA00012728"/>
    </source>
</evidence>
<dbReference type="GO" id="GO:0004614">
    <property type="term" value="F:phosphoglucomutase activity"/>
    <property type="evidence" value="ECO:0007669"/>
    <property type="project" value="UniProtKB-EC"/>
</dbReference>
<comment type="caution">
    <text evidence="14">The sequence shown here is derived from an EMBL/GenBank/DDBJ whole genome shotgun (WGS) entry which is preliminary data.</text>
</comment>
<evidence type="ECO:0000259" key="12">
    <source>
        <dbReference type="Pfam" id="PF02879"/>
    </source>
</evidence>
<dbReference type="InterPro" id="IPR045244">
    <property type="entry name" value="PGM"/>
</dbReference>
<gene>
    <name evidence="14" type="ORF">E4Q23_13975</name>
</gene>
<dbReference type="InterPro" id="IPR005844">
    <property type="entry name" value="A-D-PHexomutase_a/b/a-I"/>
</dbReference>
<dbReference type="Pfam" id="PF02878">
    <property type="entry name" value="PGM_PMM_I"/>
    <property type="match status" value="1"/>
</dbReference>
<evidence type="ECO:0000256" key="6">
    <source>
        <dbReference type="ARBA" id="ARBA00022723"/>
    </source>
</evidence>
<comment type="catalytic activity">
    <reaction evidence="1">
        <text>alpha-D-glucose 1-phosphate = alpha-D-glucose 6-phosphate</text>
        <dbReference type="Rhea" id="RHEA:23536"/>
        <dbReference type="ChEBI" id="CHEBI:58225"/>
        <dbReference type="ChEBI" id="CHEBI:58601"/>
        <dbReference type="EC" id="5.4.2.2"/>
    </reaction>
</comment>
<evidence type="ECO:0000259" key="13">
    <source>
        <dbReference type="Pfam" id="PF02880"/>
    </source>
</evidence>
<keyword evidence="6 9" id="KW-0479">Metal-binding</keyword>
<dbReference type="Pfam" id="PF02880">
    <property type="entry name" value="PGM_PMM_III"/>
    <property type="match status" value="1"/>
</dbReference>
<feature type="domain" description="Alpha-D-phosphohexomutase alpha/beta/alpha" evidence="12">
    <location>
        <begin position="193"/>
        <end position="290"/>
    </location>
</feature>
<proteinExistence type="inferred from homology"/>
<evidence type="ECO:0000256" key="9">
    <source>
        <dbReference type="RuleBase" id="RU004326"/>
    </source>
</evidence>
<keyword evidence="5" id="KW-0597">Phosphoprotein</keyword>
<dbReference type="Gene3D" id="3.30.310.50">
    <property type="entry name" value="Alpha-D-phosphohexomutase, C-terminal domain"/>
    <property type="match status" value="1"/>
</dbReference>
<dbReference type="PANTHER" id="PTHR22573:SF2">
    <property type="entry name" value="PHOSPHOGLUCOMUTASE"/>
    <property type="match status" value="1"/>
</dbReference>
<dbReference type="InterPro" id="IPR005841">
    <property type="entry name" value="Alpha-D-phosphohexomutase_SF"/>
</dbReference>
<evidence type="ECO:0000256" key="1">
    <source>
        <dbReference type="ARBA" id="ARBA00000443"/>
    </source>
</evidence>
<dbReference type="SUPFAM" id="SSF53738">
    <property type="entry name" value="Phosphoglucomutase, first 3 domains"/>
    <property type="match status" value="3"/>
</dbReference>
<evidence type="ECO:0000256" key="10">
    <source>
        <dbReference type="SAM" id="MobiDB-lite"/>
    </source>
</evidence>
<reference evidence="14 15" key="1">
    <citation type="submission" date="2019-03" db="EMBL/GenBank/DDBJ databases">
        <title>Metabolic reconstructions from genomes of highly enriched 'Candidatus Accumulibacter' and 'Candidatus Competibacter' bioreactor populations.</title>
        <authorList>
            <person name="Annavajhala M.K."/>
            <person name="Welles L."/>
            <person name="Abbas B."/>
            <person name="Sorokin D."/>
            <person name="Park H."/>
            <person name="Van Loosdrecht M."/>
            <person name="Chandran K."/>
        </authorList>
    </citation>
    <scope>NUCLEOTIDE SEQUENCE [LARGE SCALE GENOMIC DNA]</scope>
    <source>
        <strain evidence="14 15">SBR_S</strain>
    </source>
</reference>
<evidence type="ECO:0000259" key="11">
    <source>
        <dbReference type="Pfam" id="PF02878"/>
    </source>
</evidence>
<dbReference type="SUPFAM" id="SSF55957">
    <property type="entry name" value="Phosphoglucomutase, C-terminal domain"/>
    <property type="match status" value="1"/>
</dbReference>
<name>A0ABX1TWV9_9PROT</name>
<dbReference type="PROSITE" id="PS00710">
    <property type="entry name" value="PGM_PMM"/>
    <property type="match status" value="1"/>
</dbReference>
<evidence type="ECO:0000256" key="2">
    <source>
        <dbReference type="ARBA" id="ARBA00001946"/>
    </source>
</evidence>
<feature type="compositionally biased region" description="Polar residues" evidence="10">
    <location>
        <begin position="1"/>
        <end position="19"/>
    </location>
</feature>
<dbReference type="PANTHER" id="PTHR22573">
    <property type="entry name" value="PHOSPHOHEXOMUTASE FAMILY MEMBER"/>
    <property type="match status" value="1"/>
</dbReference>
<evidence type="ECO:0000256" key="7">
    <source>
        <dbReference type="ARBA" id="ARBA00022842"/>
    </source>
</evidence>
<protein>
    <recommendedName>
        <fullName evidence="4">phosphoglucomutase (alpha-D-glucose-1,6-bisphosphate-dependent)</fullName>
        <ecNumber evidence="4">5.4.2.2</ecNumber>
    </recommendedName>
</protein>
<dbReference type="RefSeq" id="WP_169067217.1">
    <property type="nucleotide sequence ID" value="NZ_SPMY01000040.1"/>
</dbReference>
<evidence type="ECO:0000256" key="5">
    <source>
        <dbReference type="ARBA" id="ARBA00022553"/>
    </source>
</evidence>
<dbReference type="NCBIfam" id="NF005737">
    <property type="entry name" value="PRK07564.1-1"/>
    <property type="match status" value="1"/>
</dbReference>
<evidence type="ECO:0000256" key="8">
    <source>
        <dbReference type="ARBA" id="ARBA00023235"/>
    </source>
</evidence>
<evidence type="ECO:0000313" key="15">
    <source>
        <dbReference type="Proteomes" id="UP000749010"/>
    </source>
</evidence>
<dbReference type="EMBL" id="SPMY01000040">
    <property type="protein sequence ID" value="NMQ28766.1"/>
    <property type="molecule type" value="Genomic_DNA"/>
</dbReference>
<feature type="domain" description="Alpha-D-phosphohexomutase alpha/beta/alpha" evidence="11">
    <location>
        <begin position="16"/>
        <end position="155"/>
    </location>
</feature>
<comment type="similarity">
    <text evidence="3 9">Belongs to the phosphohexose mutase family.</text>
</comment>
<dbReference type="InterPro" id="IPR016066">
    <property type="entry name" value="A-D-PHexomutase_CS"/>
</dbReference>
<dbReference type="EC" id="5.4.2.2" evidence="4"/>
<accession>A0ABX1TWV9</accession>
<dbReference type="InterPro" id="IPR005846">
    <property type="entry name" value="A-D-PHexomutase_a/b/a-III"/>
</dbReference>
<dbReference type="Pfam" id="PF02879">
    <property type="entry name" value="PGM_PMM_II"/>
    <property type="match status" value="1"/>
</dbReference>
<evidence type="ECO:0000256" key="3">
    <source>
        <dbReference type="ARBA" id="ARBA00010231"/>
    </source>
</evidence>
<dbReference type="InterPro" id="IPR016055">
    <property type="entry name" value="A-D-PHexomutase_a/b/a-I/II/III"/>
</dbReference>
<evidence type="ECO:0000313" key="14">
    <source>
        <dbReference type="EMBL" id="NMQ28766.1"/>
    </source>
</evidence>